<dbReference type="OrthoDB" id="28829at2759"/>
<name>A0A6P7F2D3_DIAVI</name>
<feature type="compositionally biased region" description="Polar residues" evidence="3">
    <location>
        <begin position="308"/>
        <end position="321"/>
    </location>
</feature>
<keyword evidence="2" id="KW-0597">Phosphoprotein</keyword>
<sequence length="333" mass="37897">MSDKMSKATGTSVPNKMRLYATWVDRTPANCIPRLCSLTLTRIIILKPLGSDLAAVSIAVKMQSTKRILRSNELVLTQSGVLDAPLDVTFCLQYPHFLKREGNKLHILLQRRKRYKNRTMLGFKTLAEGIIRMDQVLQKQMDFELELLPENNNKDKNVSPVARLSVLQLSSTPVDHEHKIREHDFSEDEDEISSGEEEGVDLSDSEPIRKLPHTRHNLKQRFVSLLRRFRVPDNEGGRVRDCLDNPSDIQALFQELESLSCDDDSGEPDTISITSTPKPSLRPFFSSSRSLLDNNSLHLAESEKAEDNSFSDMESMKQLSQLGRHYGTDFDRE</sequence>
<evidence type="ECO:0000256" key="1">
    <source>
        <dbReference type="ARBA" id="ARBA00008590"/>
    </source>
</evidence>
<proteinExistence type="inferred from homology"/>
<dbReference type="InterPro" id="IPR019381">
    <property type="entry name" value="PACS1/2_C"/>
</dbReference>
<accession>A0A6P7F2D3</accession>
<dbReference type="PANTHER" id="PTHR13280:SF17">
    <property type="entry name" value="KRUEPPEL TARGET AT 95D, ISOFORM A"/>
    <property type="match status" value="1"/>
</dbReference>
<feature type="region of interest" description="Disordered" evidence="3">
    <location>
        <begin position="180"/>
        <end position="208"/>
    </location>
</feature>
<dbReference type="RefSeq" id="XP_028128058.1">
    <property type="nucleotide sequence ID" value="XM_028272257.1"/>
</dbReference>
<evidence type="ECO:0000256" key="3">
    <source>
        <dbReference type="SAM" id="MobiDB-lite"/>
    </source>
</evidence>
<feature type="domain" description="Phosphofurin acidic cluster sorting protein 1/2 N-terminal C2" evidence="4">
    <location>
        <begin position="17"/>
        <end position="175"/>
    </location>
</feature>
<dbReference type="AlphaFoldDB" id="A0A6P7F2D3"/>
<dbReference type="InParanoid" id="A0A6P7F2D3"/>
<reference evidence="7" key="1">
    <citation type="submission" date="2025-04" db="UniProtKB">
        <authorList>
            <consortium name="RefSeq"/>
        </authorList>
    </citation>
    <scope>IDENTIFICATION</scope>
    <source>
        <tissue evidence="7">Whole insect</tissue>
    </source>
</reference>
<dbReference type="InterPro" id="IPR057541">
    <property type="entry name" value="PACS1/2_N"/>
</dbReference>
<evidence type="ECO:0000313" key="7">
    <source>
        <dbReference type="RefSeq" id="XP_028128058.1"/>
    </source>
</evidence>
<feature type="region of interest" description="Disordered" evidence="3">
    <location>
        <begin position="298"/>
        <end position="333"/>
    </location>
</feature>
<dbReference type="GeneID" id="114324416"/>
<evidence type="ECO:0000259" key="4">
    <source>
        <dbReference type="Pfam" id="PF25332"/>
    </source>
</evidence>
<evidence type="ECO:0000313" key="5">
    <source>
        <dbReference type="EnsemblMetazoa" id="XP_028128058.1"/>
    </source>
</evidence>
<organism evidence="7">
    <name type="scientific">Diabrotica virgifera virgifera</name>
    <name type="common">western corn rootworm</name>
    <dbReference type="NCBI Taxonomy" id="50390"/>
    <lineage>
        <taxon>Eukaryota</taxon>
        <taxon>Metazoa</taxon>
        <taxon>Ecdysozoa</taxon>
        <taxon>Arthropoda</taxon>
        <taxon>Hexapoda</taxon>
        <taxon>Insecta</taxon>
        <taxon>Pterygota</taxon>
        <taxon>Neoptera</taxon>
        <taxon>Endopterygota</taxon>
        <taxon>Coleoptera</taxon>
        <taxon>Polyphaga</taxon>
        <taxon>Cucujiformia</taxon>
        <taxon>Chrysomeloidea</taxon>
        <taxon>Chrysomelidae</taxon>
        <taxon>Galerucinae</taxon>
        <taxon>Diabroticina</taxon>
        <taxon>Diabroticites</taxon>
        <taxon>Diabrotica</taxon>
    </lineage>
</organism>
<evidence type="ECO:0000256" key="2">
    <source>
        <dbReference type="ARBA" id="ARBA00022553"/>
    </source>
</evidence>
<keyword evidence="6" id="KW-1185">Reference proteome</keyword>
<protein>
    <submittedName>
        <fullName evidence="7">Phosphofurin acidic cluster sorting protein 1 isoform X1</fullName>
    </submittedName>
</protein>
<gene>
    <name evidence="7" type="primary">LOC114324416</name>
</gene>
<dbReference type="CTD" id="42843"/>
<dbReference type="Proteomes" id="UP001652700">
    <property type="component" value="Unplaced"/>
</dbReference>
<evidence type="ECO:0000313" key="6">
    <source>
        <dbReference type="Proteomes" id="UP001652700"/>
    </source>
</evidence>
<dbReference type="PANTHER" id="PTHR13280">
    <property type="entry name" value="PHOSPHOFURIN ACIDIC CLUSTER SORTING PROTEIN"/>
    <property type="match status" value="1"/>
</dbReference>
<dbReference type="Pfam" id="PF25332">
    <property type="entry name" value="C2_PACS_N"/>
    <property type="match status" value="1"/>
</dbReference>
<feature type="region of interest" description="Disordered" evidence="3">
    <location>
        <begin position="260"/>
        <end position="279"/>
    </location>
</feature>
<reference evidence="5" key="2">
    <citation type="submission" date="2025-05" db="UniProtKB">
        <authorList>
            <consortium name="EnsemblMetazoa"/>
        </authorList>
    </citation>
    <scope>IDENTIFICATION</scope>
</reference>
<dbReference type="GO" id="GO:0072659">
    <property type="term" value="P:protein localization to plasma membrane"/>
    <property type="evidence" value="ECO:0007669"/>
    <property type="project" value="TreeGrafter"/>
</dbReference>
<feature type="compositionally biased region" description="Acidic residues" evidence="3">
    <location>
        <begin position="185"/>
        <end position="204"/>
    </location>
</feature>
<dbReference type="EnsemblMetazoa" id="XM_028272257.2">
    <property type="protein sequence ID" value="XP_028128058.1"/>
    <property type="gene ID" value="LOC114324416"/>
</dbReference>
<dbReference type="KEGG" id="dvv:114324416"/>
<comment type="similarity">
    <text evidence="1">Belongs to the PACS family.</text>
</comment>